<organism evidence="2 3">
    <name type="scientific">Candidatus Iainarchaeum sp</name>
    <dbReference type="NCBI Taxonomy" id="3101447"/>
    <lineage>
        <taxon>Archaea</taxon>
        <taxon>Candidatus Iainarchaeota</taxon>
        <taxon>Candidatus Iainarchaeia</taxon>
        <taxon>Candidatus Iainarchaeales</taxon>
        <taxon>Candidatus Iainarchaeaceae</taxon>
        <taxon>Candidatus Iainarchaeum</taxon>
    </lineage>
</organism>
<dbReference type="Gene3D" id="3.30.2310.20">
    <property type="entry name" value="RelE-like"/>
    <property type="match status" value="1"/>
</dbReference>
<dbReference type="InterPro" id="IPR035093">
    <property type="entry name" value="RelE/ParE_toxin_dom_sf"/>
</dbReference>
<keyword evidence="1" id="KW-1277">Toxin-antitoxin system</keyword>
<evidence type="ECO:0000256" key="1">
    <source>
        <dbReference type="ARBA" id="ARBA00022649"/>
    </source>
</evidence>
<comment type="caution">
    <text evidence="2">The sequence shown here is derived from an EMBL/GenBank/DDBJ whole genome shotgun (WGS) entry which is preliminary data.</text>
</comment>
<sequence>MAYKLEIRQHVEKTFEKILKKDPAQGQAIKKKIKQIIEEPQRFKPLRKPMQGKRRVHAYGPFVLIYSIKENEKIVVIEDYDHHDRIYR</sequence>
<name>A0A938YX04_9ARCH</name>
<gene>
    <name evidence="2" type="ORF">JW744_02045</name>
</gene>
<dbReference type="SUPFAM" id="SSF143011">
    <property type="entry name" value="RelE-like"/>
    <property type="match status" value="1"/>
</dbReference>
<dbReference type="EMBL" id="JAFGDB010000032">
    <property type="protein sequence ID" value="MBN2067226.1"/>
    <property type="molecule type" value="Genomic_DNA"/>
</dbReference>
<evidence type="ECO:0000313" key="2">
    <source>
        <dbReference type="EMBL" id="MBN2067226.1"/>
    </source>
</evidence>
<accession>A0A938YX04</accession>
<reference evidence="2" key="1">
    <citation type="submission" date="2021-01" db="EMBL/GenBank/DDBJ databases">
        <title>Active Sulfur Cycling in an Early Earth Analoge.</title>
        <authorList>
            <person name="Hahn C.R."/>
            <person name="Youssef N.H."/>
            <person name="Elshahed M."/>
        </authorList>
    </citation>
    <scope>NUCLEOTIDE SEQUENCE</scope>
    <source>
        <strain evidence="2">Zod_Metabat.1151</strain>
    </source>
</reference>
<dbReference type="Pfam" id="PF05016">
    <property type="entry name" value="ParE_toxin"/>
    <property type="match status" value="1"/>
</dbReference>
<dbReference type="Proteomes" id="UP000809243">
    <property type="component" value="Unassembled WGS sequence"/>
</dbReference>
<evidence type="ECO:0000313" key="3">
    <source>
        <dbReference type="Proteomes" id="UP000809243"/>
    </source>
</evidence>
<dbReference type="AlphaFoldDB" id="A0A938YX04"/>
<dbReference type="InterPro" id="IPR007712">
    <property type="entry name" value="RelE/ParE_toxin"/>
</dbReference>
<protein>
    <submittedName>
        <fullName evidence="2">Type II toxin-antitoxin system RelE/ParE family toxin</fullName>
    </submittedName>
</protein>
<proteinExistence type="predicted"/>